<dbReference type="Proteomes" id="UP000010523">
    <property type="component" value="Unassembled WGS sequence"/>
</dbReference>
<evidence type="ECO:0000313" key="1">
    <source>
        <dbReference type="EMBL" id="EIJ78283.1"/>
    </source>
</evidence>
<protein>
    <submittedName>
        <fullName evidence="1">Uncharacterized protein</fullName>
    </submittedName>
</protein>
<dbReference type="Gene3D" id="1.20.5.190">
    <property type="match status" value="1"/>
</dbReference>
<dbReference type="AlphaFoldDB" id="I3DVL2"/>
<proteinExistence type="predicted"/>
<evidence type="ECO:0000313" key="2">
    <source>
        <dbReference type="Proteomes" id="UP000010523"/>
    </source>
</evidence>
<dbReference type="OrthoDB" id="2853114at2"/>
<reference evidence="1 2" key="1">
    <citation type="journal article" date="2012" name="Appl. Environ. Microbiol.">
        <title>Genome Sequence of Thermotolerant Bacillus methanolicus: Features and Regulation Related to Methylotrophy and Production of L-Lysine and L-Glutamate from Methanol.</title>
        <authorList>
            <person name="Heggeset T.M."/>
            <person name="Krog A."/>
            <person name="Balzer S."/>
            <person name="Wentzel A."/>
            <person name="Ellingsen T.E."/>
            <person name="Brautaset T."/>
        </authorList>
    </citation>
    <scope>NUCLEOTIDE SEQUENCE [LARGE SCALE GENOMIC DNA]</scope>
    <source>
        <strain evidence="1 2">PB1</strain>
    </source>
</reference>
<sequence>MAKEILGEILKDLQSMKTDFDELKQGQNKLEQGQIELKSDFAELKEGQHRLEKGYIELKSDVAQLKDGQLRLEQGQNEIKDTLKHFATLTIENFTNIRKELRMAVNEIKSDVEDIKQQTN</sequence>
<dbReference type="PATRIC" id="fig|997296.3.peg.2530"/>
<dbReference type="EMBL" id="AFEU01000003">
    <property type="protein sequence ID" value="EIJ78283.1"/>
    <property type="molecule type" value="Genomic_DNA"/>
</dbReference>
<dbReference type="eggNOG" id="ENOG502ZMZE">
    <property type="taxonomic scope" value="Bacteria"/>
</dbReference>
<gene>
    <name evidence="1" type="ORF">PB1_12004</name>
</gene>
<accession>I3DVL2</accession>
<organism evidence="1 2">
    <name type="scientific">Bacillus methanolicus PB1</name>
    <dbReference type="NCBI Taxonomy" id="997296"/>
    <lineage>
        <taxon>Bacteria</taxon>
        <taxon>Bacillati</taxon>
        <taxon>Bacillota</taxon>
        <taxon>Bacilli</taxon>
        <taxon>Bacillales</taxon>
        <taxon>Bacillaceae</taxon>
        <taxon>Bacillus</taxon>
    </lineage>
</organism>
<name>I3DVL2_BACMT</name>
<dbReference type="STRING" id="997296.PB1_12004"/>
<comment type="caution">
    <text evidence="1">The sequence shown here is derived from an EMBL/GenBank/DDBJ whole genome shotgun (WGS) entry which is preliminary data.</text>
</comment>
<dbReference type="RefSeq" id="WP_004436614.1">
    <property type="nucleotide sequence ID" value="NZ_AFEU01000003.1"/>
</dbReference>
<keyword evidence="2" id="KW-1185">Reference proteome</keyword>